<reference evidence="3 4" key="1">
    <citation type="journal article" date="2020" name="Genomics">
        <title>Complete, high-quality genomes from long-read metagenomic sequencing of two wolf lichen thalli reveals enigmatic genome architecture.</title>
        <authorList>
            <person name="McKenzie S.K."/>
            <person name="Walston R.F."/>
            <person name="Allen J.L."/>
        </authorList>
    </citation>
    <scope>NUCLEOTIDE SEQUENCE [LARGE SCALE GENOMIC DNA]</scope>
    <source>
        <strain evidence="3">WasteWater2</strain>
    </source>
</reference>
<dbReference type="RefSeq" id="XP_037159388.1">
    <property type="nucleotide sequence ID" value="XM_037313752.1"/>
</dbReference>
<feature type="signal peptide" evidence="2">
    <location>
        <begin position="1"/>
        <end position="25"/>
    </location>
</feature>
<comment type="caution">
    <text evidence="3">The sequence shown here is derived from an EMBL/GenBank/DDBJ whole genome shotgun (WGS) entry which is preliminary data.</text>
</comment>
<dbReference type="AlphaFoldDB" id="A0A8H6FHW9"/>
<sequence>MYPTCARTSFSLLLLSSAALAVASAAVLAPAEPRSSISDGILQRQDSTPRTPPPPLLDATPTALHTTVSLPTTVPIPGTDISLRIAHVGESWFAAWLVEALCSGAHAAIRDERRLASGRGRRAAAVIPQLVQPAVAGHDCGDRGRGGVVVFAESASWGGGEERPKLGGAMRSAWTLAFVGSEVVGCCRGGLTAAAPSMSERDGWTTSVGGPLDPSKVQKTFSMPLAFRTALASIHLVIQSLTLLISTTATPIANTTTPIHTLPSNNIGTQCTEARTWVANGFYRRDCLAITNYIYNNEVRPRESERFEFTSLSATTTRTDLPKKMTPRMYEYGTCVVTIAMMDRFQPRELPGSDFRERYEETDVATFDAMWHAAMKVDFECVRHGKAGWVAAGDQGSIGILIMTSGSAEDRTIPDGPPTVAGAILAPSGFITLPNSTQG</sequence>
<gene>
    <name evidence="3" type="ORF">HO173_011876</name>
</gene>
<dbReference type="GeneID" id="59293516"/>
<accession>A0A8H6FHW9</accession>
<keyword evidence="4" id="KW-1185">Reference proteome</keyword>
<evidence type="ECO:0000256" key="1">
    <source>
        <dbReference type="SAM" id="MobiDB-lite"/>
    </source>
</evidence>
<feature type="region of interest" description="Disordered" evidence="1">
    <location>
        <begin position="38"/>
        <end position="61"/>
    </location>
</feature>
<feature type="chain" id="PRO_5034187932" evidence="2">
    <location>
        <begin position="26"/>
        <end position="439"/>
    </location>
</feature>
<evidence type="ECO:0000313" key="3">
    <source>
        <dbReference type="EMBL" id="KAF6228573.1"/>
    </source>
</evidence>
<protein>
    <submittedName>
        <fullName evidence="3">Uncharacterized protein</fullName>
    </submittedName>
</protein>
<organism evidence="3 4">
    <name type="scientific">Letharia columbiana</name>
    <dbReference type="NCBI Taxonomy" id="112416"/>
    <lineage>
        <taxon>Eukaryota</taxon>
        <taxon>Fungi</taxon>
        <taxon>Dikarya</taxon>
        <taxon>Ascomycota</taxon>
        <taxon>Pezizomycotina</taxon>
        <taxon>Lecanoromycetes</taxon>
        <taxon>OSLEUM clade</taxon>
        <taxon>Lecanoromycetidae</taxon>
        <taxon>Lecanorales</taxon>
        <taxon>Lecanorineae</taxon>
        <taxon>Parmeliaceae</taxon>
        <taxon>Letharia</taxon>
    </lineage>
</organism>
<proteinExistence type="predicted"/>
<evidence type="ECO:0000256" key="2">
    <source>
        <dbReference type="SAM" id="SignalP"/>
    </source>
</evidence>
<evidence type="ECO:0000313" key="4">
    <source>
        <dbReference type="Proteomes" id="UP000578531"/>
    </source>
</evidence>
<dbReference type="Proteomes" id="UP000578531">
    <property type="component" value="Unassembled WGS sequence"/>
</dbReference>
<name>A0A8H6FHW9_9LECA</name>
<dbReference type="EMBL" id="JACCJC010000079">
    <property type="protein sequence ID" value="KAF6228573.1"/>
    <property type="molecule type" value="Genomic_DNA"/>
</dbReference>
<dbReference type="OrthoDB" id="5283475at2759"/>
<keyword evidence="2" id="KW-0732">Signal</keyword>